<evidence type="ECO:0000256" key="1">
    <source>
        <dbReference type="ARBA" id="ARBA00022723"/>
    </source>
</evidence>
<dbReference type="InterPro" id="IPR013083">
    <property type="entry name" value="Znf_RING/FYVE/PHD"/>
</dbReference>
<dbReference type="GO" id="GO:0005769">
    <property type="term" value="C:early endosome"/>
    <property type="evidence" value="ECO:0007669"/>
    <property type="project" value="TreeGrafter"/>
</dbReference>
<dbReference type="Gene3D" id="3.30.40.10">
    <property type="entry name" value="Zinc/RING finger domain, C3HC4 (zinc finger)"/>
    <property type="match status" value="1"/>
</dbReference>
<evidence type="ECO:0000259" key="8">
    <source>
        <dbReference type="PROSITE" id="PS50178"/>
    </source>
</evidence>
<dbReference type="Pfam" id="PF01363">
    <property type="entry name" value="FYVE"/>
    <property type="match status" value="1"/>
</dbReference>
<dbReference type="InterPro" id="IPR000306">
    <property type="entry name" value="Znf_FYVE"/>
</dbReference>
<dbReference type="InterPro" id="IPR017455">
    <property type="entry name" value="Znf_FYVE-rel"/>
</dbReference>
<evidence type="ECO:0000256" key="5">
    <source>
        <dbReference type="SAM" id="Coils"/>
    </source>
</evidence>
<dbReference type="InterPro" id="IPR013087">
    <property type="entry name" value="Znf_C2H2_type"/>
</dbReference>
<evidence type="ECO:0000256" key="4">
    <source>
        <dbReference type="PROSITE-ProRule" id="PRU00042"/>
    </source>
</evidence>
<dbReference type="PANTHER" id="PTHR23164:SF30">
    <property type="entry name" value="EARLY ENDOSOME ANTIGEN 1"/>
    <property type="match status" value="1"/>
</dbReference>
<protein>
    <submittedName>
        <fullName evidence="10">FYVE-type domain-containing protein</fullName>
    </submittedName>
</protein>
<keyword evidence="2 4" id="KW-0863">Zinc-finger</keyword>
<dbReference type="GO" id="GO:0006897">
    <property type="term" value="P:endocytosis"/>
    <property type="evidence" value="ECO:0007669"/>
    <property type="project" value="TreeGrafter"/>
</dbReference>
<dbReference type="GO" id="GO:0005545">
    <property type="term" value="F:1-phosphatidylinositol binding"/>
    <property type="evidence" value="ECO:0007669"/>
    <property type="project" value="TreeGrafter"/>
</dbReference>
<dbReference type="PROSITE" id="PS50178">
    <property type="entry name" value="ZF_FYVE"/>
    <property type="match status" value="1"/>
</dbReference>
<dbReference type="CDD" id="cd15730">
    <property type="entry name" value="FYVE_EEA1"/>
    <property type="match status" value="1"/>
</dbReference>
<evidence type="ECO:0000256" key="6">
    <source>
        <dbReference type="SAM" id="MobiDB-lite"/>
    </source>
</evidence>
<feature type="domain" description="FYVE-type" evidence="8">
    <location>
        <begin position="386"/>
        <end position="444"/>
    </location>
</feature>
<evidence type="ECO:0000313" key="9">
    <source>
        <dbReference type="Proteomes" id="UP000035642"/>
    </source>
</evidence>
<feature type="coiled-coil region" evidence="5">
    <location>
        <begin position="252"/>
        <end position="298"/>
    </location>
</feature>
<dbReference type="InterPro" id="IPR011011">
    <property type="entry name" value="Znf_FYVE_PHD"/>
</dbReference>
<dbReference type="GO" id="GO:0008270">
    <property type="term" value="F:zinc ion binding"/>
    <property type="evidence" value="ECO:0007669"/>
    <property type="project" value="UniProtKB-KW"/>
</dbReference>
<evidence type="ECO:0000313" key="10">
    <source>
        <dbReference type="WBParaSite" id="ACAC_0000858801-mRNA-1"/>
    </source>
</evidence>
<dbReference type="SUPFAM" id="SSF69979">
    <property type="entry name" value="Eea1 homodimerisation domain"/>
    <property type="match status" value="1"/>
</dbReference>
<accession>A0A158P9S4</accession>
<keyword evidence="1" id="KW-0479">Metal-binding</keyword>
<keyword evidence="9" id="KW-1185">Reference proteome</keyword>
<dbReference type="WBParaSite" id="ACAC_0000858801-mRNA-1">
    <property type="protein sequence ID" value="ACAC_0000858801-mRNA-1"/>
    <property type="gene ID" value="ACAC_0000858801"/>
</dbReference>
<dbReference type="SUPFAM" id="SSF118359">
    <property type="entry name" value="Expressed protein At2g23090/F21P24.15"/>
    <property type="match status" value="1"/>
</dbReference>
<keyword evidence="3" id="KW-0862">Zinc</keyword>
<sequence length="446" mass="51484">MLRRLRAQVSQVANELPGVLSTSSRNDGRQYLSSSDTSQDNIDDEVEGFLCPICMSTFTAPELLSEHFEEAHNKDKEIEELRIQINEERIYSEEVDRIQSIVAQATDVPHGDVPYLMQQIQVLEAGKSMATQRMLEFEKENVQLKRLSENGQQEKYDIMVKLKQLTGQIRELTDENEGHKRVVCLQVEKEMLSKKLMQPSEDDVAVLRTELIHAQKLMDEISQQKDFLFQAERFIEIEKEIEEERRVSHDRVNKLKEVIRSKEANILETRKQLEERQIEESRQKIEDSIARIADAELKARKLVRILSSLILQESELSQCEAQRIFVLDSESECLNTESDLDFERDRALENKRRFDEALSAMHELGRANQSLQMDISKHTSRAWLDDSAAVNCTSCGKLFSLTVRKHHCRVCGLIFCNPCSSKTAQIASHKNPVRVCDNCFTEVQNR</sequence>
<dbReference type="Proteomes" id="UP000035642">
    <property type="component" value="Unassembled WGS sequence"/>
</dbReference>
<dbReference type="Gene3D" id="1.20.5.390">
    <property type="entry name" value="L1 transposable element, trimerization domain"/>
    <property type="match status" value="1"/>
</dbReference>
<keyword evidence="5" id="KW-0175">Coiled coil</keyword>
<dbReference type="PANTHER" id="PTHR23164">
    <property type="entry name" value="EARLY ENDOSOME ANTIGEN 1"/>
    <property type="match status" value="1"/>
</dbReference>
<evidence type="ECO:0000256" key="3">
    <source>
        <dbReference type="ARBA" id="ARBA00022833"/>
    </source>
</evidence>
<name>A0A158P9S4_ANGCA</name>
<proteinExistence type="predicted"/>
<evidence type="ECO:0000259" key="7">
    <source>
        <dbReference type="PROSITE" id="PS50157"/>
    </source>
</evidence>
<dbReference type="AlphaFoldDB" id="A0A158P9S4"/>
<feature type="compositionally biased region" description="Polar residues" evidence="6">
    <location>
        <begin position="20"/>
        <end position="40"/>
    </location>
</feature>
<reference evidence="9" key="1">
    <citation type="submission" date="2012-09" db="EMBL/GenBank/DDBJ databases">
        <authorList>
            <person name="Martin A.A."/>
        </authorList>
    </citation>
    <scope>NUCLEOTIDE SEQUENCE</scope>
</reference>
<reference evidence="10" key="2">
    <citation type="submission" date="2016-04" db="UniProtKB">
        <authorList>
            <consortium name="WormBaseParasite"/>
        </authorList>
    </citation>
    <scope>IDENTIFICATION</scope>
</reference>
<organism evidence="9 10">
    <name type="scientific">Angiostrongylus cantonensis</name>
    <name type="common">Rat lungworm</name>
    <dbReference type="NCBI Taxonomy" id="6313"/>
    <lineage>
        <taxon>Eukaryota</taxon>
        <taxon>Metazoa</taxon>
        <taxon>Ecdysozoa</taxon>
        <taxon>Nematoda</taxon>
        <taxon>Chromadorea</taxon>
        <taxon>Rhabditida</taxon>
        <taxon>Rhabditina</taxon>
        <taxon>Rhabditomorpha</taxon>
        <taxon>Strongyloidea</taxon>
        <taxon>Metastrongylidae</taxon>
        <taxon>Angiostrongylus</taxon>
    </lineage>
</organism>
<dbReference type="PROSITE" id="PS00028">
    <property type="entry name" value="ZINC_FINGER_C2H2_1"/>
    <property type="match status" value="1"/>
</dbReference>
<dbReference type="PROSITE" id="PS50157">
    <property type="entry name" value="ZINC_FINGER_C2H2_2"/>
    <property type="match status" value="1"/>
</dbReference>
<feature type="region of interest" description="Disordered" evidence="6">
    <location>
        <begin position="18"/>
        <end position="40"/>
    </location>
</feature>
<evidence type="ECO:0000256" key="2">
    <source>
        <dbReference type="ARBA" id="ARBA00022771"/>
    </source>
</evidence>
<dbReference type="STRING" id="6313.A0A158P9S4"/>
<dbReference type="SUPFAM" id="SSF57903">
    <property type="entry name" value="FYVE/PHD zinc finger"/>
    <property type="match status" value="1"/>
</dbReference>
<feature type="domain" description="C2H2-type" evidence="7">
    <location>
        <begin position="49"/>
        <end position="77"/>
    </location>
</feature>
<dbReference type="SMART" id="SM00064">
    <property type="entry name" value="FYVE"/>
    <property type="match status" value="1"/>
</dbReference>